<dbReference type="HOGENOM" id="CLU_1446729_0_0_6"/>
<evidence type="ECO:0000256" key="1">
    <source>
        <dbReference type="SAM" id="MobiDB-lite"/>
    </source>
</evidence>
<evidence type="ECO:0000313" key="3">
    <source>
        <dbReference type="Proteomes" id="UP000002350"/>
    </source>
</evidence>
<organism evidence="2 3">
    <name type="scientific">Shewanella violacea (strain JCM 10179 / CIP 106290 / LMG 19151 / DSS12)</name>
    <dbReference type="NCBI Taxonomy" id="637905"/>
    <lineage>
        <taxon>Bacteria</taxon>
        <taxon>Pseudomonadati</taxon>
        <taxon>Pseudomonadota</taxon>
        <taxon>Gammaproteobacteria</taxon>
        <taxon>Alteromonadales</taxon>
        <taxon>Shewanellaceae</taxon>
        <taxon>Shewanella</taxon>
    </lineage>
</organism>
<protein>
    <recommendedName>
        <fullName evidence="4">SH3b domain-containing protein</fullName>
    </recommendedName>
</protein>
<proteinExistence type="predicted"/>
<accession>D4ZBS3</accession>
<reference evidence="3" key="1">
    <citation type="journal article" date="2010" name="Mol. Biosyst.">
        <title>Complete genome sequence and comparative analysis of Shewanella violacea, a psychrophilic and piezophilic bacterium from deep sea floor sediments.</title>
        <authorList>
            <person name="Aono E."/>
            <person name="Baba T."/>
            <person name="Ara T."/>
            <person name="Nishi T."/>
            <person name="Nakamichi T."/>
            <person name="Inamoto E."/>
            <person name="Toyonaga H."/>
            <person name="Hasegawa M."/>
            <person name="Takai Y."/>
            <person name="Okumura Y."/>
            <person name="Baba M."/>
            <person name="Tomita M."/>
            <person name="Kato C."/>
            <person name="Oshima T."/>
            <person name="Nakasone K."/>
            <person name="Mori H."/>
        </authorList>
    </citation>
    <scope>NUCLEOTIDE SEQUENCE [LARGE SCALE GENOMIC DNA]</scope>
    <source>
        <strain evidence="3">JCM 10179 / CIP 106290 / LMG 19151 / DSS12</strain>
    </source>
</reference>
<dbReference type="eggNOG" id="COG3103">
    <property type="taxonomic scope" value="Bacteria"/>
</dbReference>
<sequence>MSLMKRSLMKHKRISFWLVLPLMAMTSITLSQKLASQEVASRDKASLVRDTELKAKPYSDAATLKILAEALSVDVLSRQSSWLEIQAETLTGWVKMFSVRYELQSLQTSDSFVGTKQVFNLVTTGSSSSTVTTASRGLDENKFSDPSPNPQAFKAMQSFAVSAKDAQSFAREEKLNEQERDYVTVSVKSSGQTSASSSEKISDKILGGKS</sequence>
<feature type="compositionally biased region" description="Polar residues" evidence="1">
    <location>
        <begin position="186"/>
        <end position="199"/>
    </location>
</feature>
<name>D4ZBS3_SHEVD</name>
<keyword evidence="3" id="KW-1185">Reference proteome</keyword>
<dbReference type="Proteomes" id="UP000002350">
    <property type="component" value="Chromosome"/>
</dbReference>
<evidence type="ECO:0000313" key="2">
    <source>
        <dbReference type="EMBL" id="BAJ03468.1"/>
    </source>
</evidence>
<dbReference type="EMBL" id="AP011177">
    <property type="protein sequence ID" value="BAJ03468.1"/>
    <property type="molecule type" value="Genomic_DNA"/>
</dbReference>
<dbReference type="STRING" id="637905.SVI_3497"/>
<feature type="region of interest" description="Disordered" evidence="1">
    <location>
        <begin position="170"/>
        <end position="210"/>
    </location>
</feature>
<evidence type="ECO:0008006" key="4">
    <source>
        <dbReference type="Google" id="ProtNLM"/>
    </source>
</evidence>
<feature type="compositionally biased region" description="Basic and acidic residues" evidence="1">
    <location>
        <begin position="170"/>
        <end position="182"/>
    </location>
</feature>
<gene>
    <name evidence="2" type="ordered locus">SVI_3497</name>
</gene>
<dbReference type="AlphaFoldDB" id="D4ZBS3"/>
<dbReference type="KEGG" id="svo:SVI_3497"/>